<protein>
    <submittedName>
        <fullName evidence="1">Uncharacterized protein</fullName>
    </submittedName>
</protein>
<keyword evidence="2" id="KW-1185">Reference proteome</keyword>
<proteinExistence type="predicted"/>
<name>A0ACC0BJ43_CATRO</name>
<dbReference type="EMBL" id="CM044703">
    <property type="protein sequence ID" value="KAI5672682.1"/>
    <property type="molecule type" value="Genomic_DNA"/>
</dbReference>
<evidence type="ECO:0000313" key="2">
    <source>
        <dbReference type="Proteomes" id="UP001060085"/>
    </source>
</evidence>
<sequence>MAFHFLFTIVAILAFTSPLFIFAYDPSPLDDFCVAVSDSSAAVFVNGKICKNPKLVTTEDFHLSAGFHKPGNTSGPSGSAVNPVDVNRFPGLNTLGITIVRADFAPNGFVSPHTHPRATEIIFLLEGSLYVGFVASNPGSNMKKKLFVKVLEPGDIFVFPMGLIHFQLNVGKTDAVGFVTFNSQNPGVVSYGNDLFATDPLISPDLLARSFQLDKKVVQNLQSQPWFGPNVVT</sequence>
<reference evidence="2" key="1">
    <citation type="journal article" date="2023" name="Nat. Plants">
        <title>Single-cell RNA sequencing provides a high-resolution roadmap for understanding the multicellular compartmentation of specialized metabolism.</title>
        <authorList>
            <person name="Sun S."/>
            <person name="Shen X."/>
            <person name="Li Y."/>
            <person name="Li Y."/>
            <person name="Wang S."/>
            <person name="Li R."/>
            <person name="Zhang H."/>
            <person name="Shen G."/>
            <person name="Guo B."/>
            <person name="Wei J."/>
            <person name="Xu J."/>
            <person name="St-Pierre B."/>
            <person name="Chen S."/>
            <person name="Sun C."/>
        </authorList>
    </citation>
    <scope>NUCLEOTIDE SEQUENCE [LARGE SCALE GENOMIC DNA]</scope>
</reference>
<dbReference type="Proteomes" id="UP001060085">
    <property type="component" value="Linkage Group LG03"/>
</dbReference>
<comment type="caution">
    <text evidence="1">The sequence shown here is derived from an EMBL/GenBank/DDBJ whole genome shotgun (WGS) entry which is preliminary data.</text>
</comment>
<organism evidence="1 2">
    <name type="scientific">Catharanthus roseus</name>
    <name type="common">Madagascar periwinkle</name>
    <name type="synonym">Vinca rosea</name>
    <dbReference type="NCBI Taxonomy" id="4058"/>
    <lineage>
        <taxon>Eukaryota</taxon>
        <taxon>Viridiplantae</taxon>
        <taxon>Streptophyta</taxon>
        <taxon>Embryophyta</taxon>
        <taxon>Tracheophyta</taxon>
        <taxon>Spermatophyta</taxon>
        <taxon>Magnoliopsida</taxon>
        <taxon>eudicotyledons</taxon>
        <taxon>Gunneridae</taxon>
        <taxon>Pentapetalae</taxon>
        <taxon>asterids</taxon>
        <taxon>lamiids</taxon>
        <taxon>Gentianales</taxon>
        <taxon>Apocynaceae</taxon>
        <taxon>Rauvolfioideae</taxon>
        <taxon>Vinceae</taxon>
        <taxon>Catharanthinae</taxon>
        <taxon>Catharanthus</taxon>
    </lineage>
</organism>
<evidence type="ECO:0000313" key="1">
    <source>
        <dbReference type="EMBL" id="KAI5672682.1"/>
    </source>
</evidence>
<accession>A0ACC0BJ43</accession>
<gene>
    <name evidence="1" type="ORF">M9H77_13046</name>
</gene>